<keyword evidence="3" id="KW-0536">Nodulation</keyword>
<name>A0A1X7EBB5_9PROT</name>
<keyword evidence="5 7" id="KW-0067">ATP-binding</keyword>
<evidence type="ECO:0000256" key="3">
    <source>
        <dbReference type="ARBA" id="ARBA00022458"/>
    </source>
</evidence>
<dbReference type="InterPro" id="IPR022467">
    <property type="entry name" value="ABC_transprt_ATP-bd_su_PQQ"/>
</dbReference>
<feature type="domain" description="ABC transporter" evidence="6">
    <location>
        <begin position="6"/>
        <end position="238"/>
    </location>
</feature>
<dbReference type="Pfam" id="PF00005">
    <property type="entry name" value="ABC_tran"/>
    <property type="match status" value="1"/>
</dbReference>
<evidence type="ECO:0000256" key="2">
    <source>
        <dbReference type="ARBA" id="ARBA00022448"/>
    </source>
</evidence>
<evidence type="ECO:0000313" key="7">
    <source>
        <dbReference type="EMBL" id="SMF30934.1"/>
    </source>
</evidence>
<dbReference type="RefSeq" id="WP_085083735.1">
    <property type="nucleotide sequence ID" value="NZ_FXAK01000002.1"/>
</dbReference>
<dbReference type="InterPro" id="IPR050763">
    <property type="entry name" value="ABC_transporter_ATP-binding"/>
</dbReference>
<dbReference type="SMART" id="SM00382">
    <property type="entry name" value="AAA"/>
    <property type="match status" value="1"/>
</dbReference>
<evidence type="ECO:0000259" key="6">
    <source>
        <dbReference type="PROSITE" id="PS50893"/>
    </source>
</evidence>
<dbReference type="PROSITE" id="PS50893">
    <property type="entry name" value="ABC_TRANSPORTER_2"/>
    <property type="match status" value="1"/>
</dbReference>
<evidence type="ECO:0000256" key="1">
    <source>
        <dbReference type="ARBA" id="ARBA00005417"/>
    </source>
</evidence>
<dbReference type="PANTHER" id="PTHR42711:SF5">
    <property type="entry name" value="ABC TRANSPORTER ATP-BINDING PROTEIN NATA"/>
    <property type="match status" value="1"/>
</dbReference>
<evidence type="ECO:0000256" key="5">
    <source>
        <dbReference type="ARBA" id="ARBA00022840"/>
    </source>
</evidence>
<dbReference type="InterPro" id="IPR003593">
    <property type="entry name" value="AAA+_ATPase"/>
</dbReference>
<dbReference type="OrthoDB" id="9778547at2"/>
<sequence length="259" mass="27859">MTVPALEVDGLRHSYGGNRLALEDVGFRVMPGAFTCLLGPNGAGKSTLFALATGLLRPTAGQVRIHGHDIAQAPGDALAHLGAVFQQPTLDLDLTVVQNLRYFAALHGIGRREADRRIEAELTRLSLFERRGEKVRALNGGHRRRVEIARALLHRPTLLLLDEPTVGLDIPARRTLIRHVHALCAEDGIAVLWATHLIDEIDPATDHVVVLHRGRVRADGPVAAVNEETGCATVAESFDRLTAARPTAAQPNADAEAAA</sequence>
<dbReference type="STRING" id="286727.SAMN02982917_1448"/>
<dbReference type="GO" id="GO:0005524">
    <property type="term" value="F:ATP binding"/>
    <property type="evidence" value="ECO:0007669"/>
    <property type="project" value="UniProtKB-KW"/>
</dbReference>
<dbReference type="GO" id="GO:0016887">
    <property type="term" value="F:ATP hydrolysis activity"/>
    <property type="evidence" value="ECO:0007669"/>
    <property type="project" value="InterPro"/>
</dbReference>
<dbReference type="SUPFAM" id="SSF52540">
    <property type="entry name" value="P-loop containing nucleoside triphosphate hydrolases"/>
    <property type="match status" value="1"/>
</dbReference>
<dbReference type="Gene3D" id="3.40.50.300">
    <property type="entry name" value="P-loop containing nucleotide triphosphate hydrolases"/>
    <property type="match status" value="1"/>
</dbReference>
<keyword evidence="4" id="KW-0547">Nucleotide-binding</keyword>
<evidence type="ECO:0000256" key="4">
    <source>
        <dbReference type="ARBA" id="ARBA00022741"/>
    </source>
</evidence>
<evidence type="ECO:0000313" key="8">
    <source>
        <dbReference type="Proteomes" id="UP000192936"/>
    </source>
</evidence>
<protein>
    <submittedName>
        <fullName evidence="7">ABC-2 type transport system ATP-binding protein</fullName>
    </submittedName>
</protein>
<dbReference type="AlphaFoldDB" id="A0A1X7EBB5"/>
<reference evidence="7 8" key="1">
    <citation type="submission" date="2017-04" db="EMBL/GenBank/DDBJ databases">
        <authorList>
            <person name="Afonso C.L."/>
            <person name="Miller P.J."/>
            <person name="Scott M.A."/>
            <person name="Spackman E."/>
            <person name="Goraichik I."/>
            <person name="Dimitrov K.M."/>
            <person name="Suarez D.L."/>
            <person name="Swayne D.E."/>
        </authorList>
    </citation>
    <scope>NUCLEOTIDE SEQUENCE [LARGE SCALE GENOMIC DNA]</scope>
    <source>
        <strain evidence="7 8">A2P</strain>
    </source>
</reference>
<dbReference type="PANTHER" id="PTHR42711">
    <property type="entry name" value="ABC TRANSPORTER ATP-BINDING PROTEIN"/>
    <property type="match status" value="1"/>
</dbReference>
<dbReference type="Proteomes" id="UP000192936">
    <property type="component" value="Unassembled WGS sequence"/>
</dbReference>
<accession>A0A1X7EBB5</accession>
<gene>
    <name evidence="7" type="ORF">SAMN02982917_1448</name>
</gene>
<dbReference type="EMBL" id="FXAK01000002">
    <property type="protein sequence ID" value="SMF30934.1"/>
    <property type="molecule type" value="Genomic_DNA"/>
</dbReference>
<dbReference type="InterPro" id="IPR027417">
    <property type="entry name" value="P-loop_NTPase"/>
</dbReference>
<comment type="similarity">
    <text evidence="1">Belongs to the ABC transporter superfamily.</text>
</comment>
<proteinExistence type="inferred from homology"/>
<organism evidence="7 8">
    <name type="scientific">Azospirillum oryzae</name>
    <dbReference type="NCBI Taxonomy" id="286727"/>
    <lineage>
        <taxon>Bacteria</taxon>
        <taxon>Pseudomonadati</taxon>
        <taxon>Pseudomonadota</taxon>
        <taxon>Alphaproteobacteria</taxon>
        <taxon>Rhodospirillales</taxon>
        <taxon>Azospirillaceae</taxon>
        <taxon>Azospirillum</taxon>
    </lineage>
</organism>
<dbReference type="NCBIfam" id="TIGR03864">
    <property type="entry name" value="PQQ_ABC_ATP"/>
    <property type="match status" value="1"/>
</dbReference>
<keyword evidence="2" id="KW-0813">Transport</keyword>
<dbReference type="InterPro" id="IPR003439">
    <property type="entry name" value="ABC_transporter-like_ATP-bd"/>
</dbReference>